<evidence type="ECO:0000256" key="5">
    <source>
        <dbReference type="ARBA" id="ARBA00022573"/>
    </source>
</evidence>
<evidence type="ECO:0000313" key="10">
    <source>
        <dbReference type="EMBL" id="SFK73416.1"/>
    </source>
</evidence>
<evidence type="ECO:0000256" key="1">
    <source>
        <dbReference type="ARBA" id="ARBA00004651"/>
    </source>
</evidence>
<comment type="caution">
    <text evidence="9">Lacks conserved residue(s) required for the propagation of feature annotation.</text>
</comment>
<keyword evidence="11" id="KW-1185">Reference proteome</keyword>
<dbReference type="UniPathway" id="UPA00148"/>
<evidence type="ECO:0000256" key="2">
    <source>
        <dbReference type="ARBA" id="ARBA00004953"/>
    </source>
</evidence>
<dbReference type="Pfam" id="PF03186">
    <property type="entry name" value="CobD_Cbib"/>
    <property type="match status" value="1"/>
</dbReference>
<comment type="subcellular location">
    <subcellularLocation>
        <location evidence="1 9">Cell membrane</location>
        <topology evidence="1 9">Multi-pass membrane protein</topology>
    </subcellularLocation>
</comment>
<keyword evidence="6 9" id="KW-0812">Transmembrane</keyword>
<evidence type="ECO:0000256" key="6">
    <source>
        <dbReference type="ARBA" id="ARBA00022692"/>
    </source>
</evidence>
<dbReference type="GO" id="GO:0005886">
    <property type="term" value="C:plasma membrane"/>
    <property type="evidence" value="ECO:0007669"/>
    <property type="project" value="UniProtKB-SubCell"/>
</dbReference>
<dbReference type="HAMAP" id="MF_00024">
    <property type="entry name" value="CobD_CbiB"/>
    <property type="match status" value="1"/>
</dbReference>
<dbReference type="OrthoDB" id="9811967at2"/>
<dbReference type="GO" id="GO:0015420">
    <property type="term" value="F:ABC-type vitamin B12 transporter activity"/>
    <property type="evidence" value="ECO:0007669"/>
    <property type="project" value="UniProtKB-UniRule"/>
</dbReference>
<keyword evidence="4 9" id="KW-1003">Cell membrane</keyword>
<accession>A0A1I4BZL7</accession>
<comment type="similarity">
    <text evidence="3 9">Belongs to the CobD/CbiB family.</text>
</comment>
<keyword evidence="8 9" id="KW-0472">Membrane</keyword>
<comment type="function">
    <text evidence="9">Converts cobyric acid to cobinamide by the addition of aminopropanol on the F carboxylic group.</text>
</comment>
<sequence length="326" mass="33792">MDFFASVPLAALALAIEACAGYPRWLFRAIGHPVTWIGALIACLDARLNRENWPFTRRRVAGFAALAAILAAAGGCAHGLGLLLAALPRPLGFIASALIASSLIAQRSLSSHVLAVADALDDEGVGAGRRAVAAIVGRDVADLDEAGIARAAIESLAENFSDGIVAPLFWLTLGGLAGGACYKAVNTADSMIGHRTARHDAFGYSSAKLDDLLNLVPARLSVLWVGTAACVIPGASATSVFRIAWRDAAGRASPNAGWPEAAFAGALRLRLGGPRSYGAVKIEDGWIGEGKERAGSADIRRALRLYWWACAAQGCALAAGTVLALR</sequence>
<evidence type="ECO:0000256" key="3">
    <source>
        <dbReference type="ARBA" id="ARBA00006263"/>
    </source>
</evidence>
<name>A0A1I4BZL7_9HYPH</name>
<dbReference type="NCBIfam" id="TIGR00380">
    <property type="entry name" value="cobal_cbiB"/>
    <property type="match status" value="1"/>
</dbReference>
<dbReference type="AlphaFoldDB" id="A0A1I4BZL7"/>
<comment type="pathway">
    <text evidence="2 9">Cofactor biosynthesis; adenosylcobalamin biosynthesis.</text>
</comment>
<evidence type="ECO:0000256" key="7">
    <source>
        <dbReference type="ARBA" id="ARBA00022989"/>
    </source>
</evidence>
<feature type="transmembrane region" description="Helical" evidence="9">
    <location>
        <begin position="60"/>
        <end position="80"/>
    </location>
</feature>
<evidence type="ECO:0000313" key="11">
    <source>
        <dbReference type="Proteomes" id="UP000198755"/>
    </source>
</evidence>
<dbReference type="GO" id="GO:0009236">
    <property type="term" value="P:cobalamin biosynthetic process"/>
    <property type="evidence" value="ECO:0007669"/>
    <property type="project" value="UniProtKB-UniRule"/>
</dbReference>
<protein>
    <recommendedName>
        <fullName evidence="9">Cobalamin biosynthesis protein CobD</fullName>
    </recommendedName>
</protein>
<dbReference type="InterPro" id="IPR004485">
    <property type="entry name" value="Cobalamin_biosynth_CobD/CbiB"/>
</dbReference>
<dbReference type="PANTHER" id="PTHR34308:SF1">
    <property type="entry name" value="COBALAMIN BIOSYNTHESIS PROTEIN CBIB"/>
    <property type="match status" value="1"/>
</dbReference>
<dbReference type="Proteomes" id="UP000198755">
    <property type="component" value="Unassembled WGS sequence"/>
</dbReference>
<evidence type="ECO:0000256" key="9">
    <source>
        <dbReference type="HAMAP-Rule" id="MF_00024"/>
    </source>
</evidence>
<dbReference type="EMBL" id="FOSN01000017">
    <property type="protein sequence ID" value="SFK73416.1"/>
    <property type="molecule type" value="Genomic_DNA"/>
</dbReference>
<keyword evidence="7 9" id="KW-1133">Transmembrane helix</keyword>
<dbReference type="STRING" id="1612308.SAMN05444581_11723"/>
<evidence type="ECO:0000256" key="8">
    <source>
        <dbReference type="ARBA" id="ARBA00023136"/>
    </source>
</evidence>
<dbReference type="PANTHER" id="PTHR34308">
    <property type="entry name" value="COBALAMIN BIOSYNTHESIS PROTEIN CBIB"/>
    <property type="match status" value="1"/>
</dbReference>
<keyword evidence="5 9" id="KW-0169">Cobalamin biosynthesis</keyword>
<feature type="transmembrane region" description="Helical" evidence="9">
    <location>
        <begin position="305"/>
        <end position="325"/>
    </location>
</feature>
<gene>
    <name evidence="9" type="primary">cobD</name>
    <name evidence="10" type="ORF">SAMN05444581_11723</name>
</gene>
<organism evidence="10 11">
    <name type="scientific">Methylocapsa palsarum</name>
    <dbReference type="NCBI Taxonomy" id="1612308"/>
    <lineage>
        <taxon>Bacteria</taxon>
        <taxon>Pseudomonadati</taxon>
        <taxon>Pseudomonadota</taxon>
        <taxon>Alphaproteobacteria</taxon>
        <taxon>Hyphomicrobiales</taxon>
        <taxon>Beijerinckiaceae</taxon>
        <taxon>Methylocapsa</taxon>
    </lineage>
</organism>
<dbReference type="RefSeq" id="WP_091685435.1">
    <property type="nucleotide sequence ID" value="NZ_FOSN01000017.1"/>
</dbReference>
<proteinExistence type="inferred from homology"/>
<evidence type="ECO:0000256" key="4">
    <source>
        <dbReference type="ARBA" id="ARBA00022475"/>
    </source>
</evidence>
<dbReference type="GO" id="GO:0048472">
    <property type="term" value="F:threonine-phosphate decarboxylase activity"/>
    <property type="evidence" value="ECO:0007669"/>
    <property type="project" value="InterPro"/>
</dbReference>
<reference evidence="10 11" key="1">
    <citation type="submission" date="2016-10" db="EMBL/GenBank/DDBJ databases">
        <authorList>
            <person name="de Groot N.N."/>
        </authorList>
    </citation>
    <scope>NUCLEOTIDE SEQUENCE [LARGE SCALE GENOMIC DNA]</scope>
    <source>
        <strain evidence="10 11">NE2</strain>
    </source>
</reference>